<protein>
    <submittedName>
        <fullName evidence="1">Transcriptional regulator</fullName>
    </submittedName>
</protein>
<sequence length="95" mass="10957">MLQQAGCEWCVRWHEEIGVAYPKTEEGRRAPIRFVDIAEPWPDDLGDIARERLTPTFILVEDGVEIARLRGYPGADFFWPLLGEMLEKLPTSPRM</sequence>
<dbReference type="InterPro" id="IPR036249">
    <property type="entry name" value="Thioredoxin-like_sf"/>
</dbReference>
<keyword evidence="2" id="KW-1185">Reference proteome</keyword>
<name>A0AAW5QZI9_9HYPH</name>
<dbReference type="EMBL" id="JALIDZ010000007">
    <property type="protein sequence ID" value="MCT8973337.1"/>
    <property type="molecule type" value="Genomic_DNA"/>
</dbReference>
<gene>
    <name evidence="1" type="ORF">MUB46_15860</name>
</gene>
<dbReference type="Proteomes" id="UP001320898">
    <property type="component" value="Unassembled WGS sequence"/>
</dbReference>
<dbReference type="SUPFAM" id="SSF52833">
    <property type="entry name" value="Thioredoxin-like"/>
    <property type="match status" value="1"/>
</dbReference>
<reference evidence="1 2" key="1">
    <citation type="submission" date="2022-04" db="EMBL/GenBank/DDBJ databases">
        <authorList>
            <person name="Ye Y.-Q."/>
            <person name="Du Z.-J."/>
        </authorList>
    </citation>
    <scope>NUCLEOTIDE SEQUENCE [LARGE SCALE GENOMIC DNA]</scope>
    <source>
        <strain evidence="1 2">A6E488</strain>
    </source>
</reference>
<evidence type="ECO:0000313" key="2">
    <source>
        <dbReference type="Proteomes" id="UP001320898"/>
    </source>
</evidence>
<organism evidence="1 2">
    <name type="scientific">Microbaculum marinisediminis</name>
    <dbReference type="NCBI Taxonomy" id="2931392"/>
    <lineage>
        <taxon>Bacteria</taxon>
        <taxon>Pseudomonadati</taxon>
        <taxon>Pseudomonadota</taxon>
        <taxon>Alphaproteobacteria</taxon>
        <taxon>Hyphomicrobiales</taxon>
        <taxon>Tepidamorphaceae</taxon>
        <taxon>Microbaculum</taxon>
    </lineage>
</organism>
<dbReference type="AlphaFoldDB" id="A0AAW5QZI9"/>
<accession>A0AAW5QZI9</accession>
<evidence type="ECO:0000313" key="1">
    <source>
        <dbReference type="EMBL" id="MCT8973337.1"/>
    </source>
</evidence>
<comment type="caution">
    <text evidence="1">The sequence shown here is derived from an EMBL/GenBank/DDBJ whole genome shotgun (WGS) entry which is preliminary data.</text>
</comment>
<proteinExistence type="predicted"/>
<dbReference type="Gene3D" id="3.40.30.10">
    <property type="entry name" value="Glutaredoxin"/>
    <property type="match status" value="1"/>
</dbReference>